<dbReference type="Pfam" id="PF13359">
    <property type="entry name" value="DDE_Tnp_4"/>
    <property type="match status" value="1"/>
</dbReference>
<dbReference type="EMBL" id="JARBHB010000002">
    <property type="protein sequence ID" value="KAJ8891803.1"/>
    <property type="molecule type" value="Genomic_DNA"/>
</dbReference>
<name>A0ABQ9I754_9NEOP</name>
<evidence type="ECO:0000256" key="1">
    <source>
        <dbReference type="ARBA" id="ARBA00001968"/>
    </source>
</evidence>
<dbReference type="InterPro" id="IPR045249">
    <property type="entry name" value="HARBI1-like"/>
</dbReference>
<comment type="similarity">
    <text evidence="3">Belongs to the HARBI1 family.</text>
</comment>
<evidence type="ECO:0000256" key="3">
    <source>
        <dbReference type="ARBA" id="ARBA00006958"/>
    </source>
</evidence>
<evidence type="ECO:0000256" key="2">
    <source>
        <dbReference type="ARBA" id="ARBA00004123"/>
    </source>
</evidence>
<feature type="compositionally biased region" description="Basic residues" evidence="8">
    <location>
        <begin position="43"/>
        <end position="57"/>
    </location>
</feature>
<protein>
    <recommendedName>
        <fullName evidence="9">DDE Tnp4 domain-containing protein</fullName>
    </recommendedName>
</protein>
<evidence type="ECO:0000256" key="8">
    <source>
        <dbReference type="SAM" id="MobiDB-lite"/>
    </source>
</evidence>
<keyword evidence="4" id="KW-0540">Nuclease</keyword>
<gene>
    <name evidence="10" type="ORF">PR048_004357</name>
</gene>
<dbReference type="Proteomes" id="UP001159363">
    <property type="component" value="Chromosome 2"/>
</dbReference>
<evidence type="ECO:0000256" key="7">
    <source>
        <dbReference type="ARBA" id="ARBA00023242"/>
    </source>
</evidence>
<accession>A0ABQ9I754</accession>
<keyword evidence="7" id="KW-0539">Nucleus</keyword>
<dbReference type="InterPro" id="IPR027806">
    <property type="entry name" value="HARBI1_dom"/>
</dbReference>
<comment type="cofactor">
    <cofactor evidence="1">
        <name>a divalent metal cation</name>
        <dbReference type="ChEBI" id="CHEBI:60240"/>
    </cofactor>
</comment>
<dbReference type="PANTHER" id="PTHR22930">
    <property type="match status" value="1"/>
</dbReference>
<evidence type="ECO:0000259" key="9">
    <source>
        <dbReference type="Pfam" id="PF13359"/>
    </source>
</evidence>
<evidence type="ECO:0000256" key="4">
    <source>
        <dbReference type="ARBA" id="ARBA00022722"/>
    </source>
</evidence>
<dbReference type="PANTHER" id="PTHR22930:SF269">
    <property type="entry name" value="NUCLEASE HARBI1-LIKE PROTEIN"/>
    <property type="match status" value="1"/>
</dbReference>
<evidence type="ECO:0000256" key="5">
    <source>
        <dbReference type="ARBA" id="ARBA00022723"/>
    </source>
</evidence>
<comment type="caution">
    <text evidence="10">The sequence shown here is derived from an EMBL/GenBank/DDBJ whole genome shotgun (WGS) entry which is preliminary data.</text>
</comment>
<organism evidence="10 11">
    <name type="scientific">Dryococelus australis</name>
    <dbReference type="NCBI Taxonomy" id="614101"/>
    <lineage>
        <taxon>Eukaryota</taxon>
        <taxon>Metazoa</taxon>
        <taxon>Ecdysozoa</taxon>
        <taxon>Arthropoda</taxon>
        <taxon>Hexapoda</taxon>
        <taxon>Insecta</taxon>
        <taxon>Pterygota</taxon>
        <taxon>Neoptera</taxon>
        <taxon>Polyneoptera</taxon>
        <taxon>Phasmatodea</taxon>
        <taxon>Verophasmatodea</taxon>
        <taxon>Anareolatae</taxon>
        <taxon>Phasmatidae</taxon>
        <taxon>Eurycanthinae</taxon>
        <taxon>Dryococelus</taxon>
    </lineage>
</organism>
<feature type="region of interest" description="Disordered" evidence="8">
    <location>
        <begin position="38"/>
        <end position="77"/>
    </location>
</feature>
<proteinExistence type="inferred from homology"/>
<evidence type="ECO:0000313" key="10">
    <source>
        <dbReference type="EMBL" id="KAJ8891803.1"/>
    </source>
</evidence>
<keyword evidence="11" id="KW-1185">Reference proteome</keyword>
<comment type="subcellular location">
    <subcellularLocation>
        <location evidence="2">Nucleus</location>
    </subcellularLocation>
</comment>
<reference evidence="10 11" key="1">
    <citation type="submission" date="2023-02" db="EMBL/GenBank/DDBJ databases">
        <title>LHISI_Scaffold_Assembly.</title>
        <authorList>
            <person name="Stuart O.P."/>
            <person name="Cleave R."/>
            <person name="Magrath M.J.L."/>
            <person name="Mikheyev A.S."/>
        </authorList>
    </citation>
    <scope>NUCLEOTIDE SEQUENCE [LARGE SCALE GENOMIC DNA]</scope>
    <source>
        <strain evidence="10">Daus_M_001</strain>
        <tissue evidence="10">Leg muscle</tissue>
    </source>
</reference>
<evidence type="ECO:0000313" key="11">
    <source>
        <dbReference type="Proteomes" id="UP001159363"/>
    </source>
</evidence>
<feature type="domain" description="DDE Tnp4" evidence="9">
    <location>
        <begin position="256"/>
        <end position="417"/>
    </location>
</feature>
<keyword evidence="5" id="KW-0479">Metal-binding</keyword>
<sequence length="475" mass="54086">MVEREVRNPTWRSRDLGASCLGLKPDVPGGTIYHYSRLQNASARKRRDPRSKIRARPRRESIGCSRPPPPPSTCSRNPLRKNCTGLALGIVEIGLNVPSTTHVPEILHGKTAQFMFTVDNVVIRRCVGCYRVFTCDKDIKKKKNMTNYMNRSVWCKGSHFAAQDTDCDDEVSGNWEELRISEVFSLNIAIGRGIHHPRNMDLQNSHMDWEYLDGETLNLQLMHGVGRIVVDSDQECKNTVHDFEAKWNFPHCLGAMDGRHITIVAPNGSGSAFYNYKGRHGMVLLAIVDASYQFVMCDFGRISDGGVLKNTRFIERLKNHQLNTPREDTMGNCSTAMPYVFVVDDVSPLRVDVMKPFRQTELMSLERRIYNYRVSRARRIVENVFGILASRFRIFHTAINLHPKNIEPIVLTTCLLHDVLVKSVQNGGITNLGYDTNNTRMLGLSNTSRTAEKVRDDFMNYFVNEGQVSWQLNFI</sequence>
<evidence type="ECO:0000256" key="6">
    <source>
        <dbReference type="ARBA" id="ARBA00022801"/>
    </source>
</evidence>
<keyword evidence="6" id="KW-0378">Hydrolase</keyword>